<dbReference type="EMBL" id="LRBV02000001">
    <property type="status" value="NOT_ANNOTATED_CDS"/>
    <property type="molecule type" value="Genomic_DNA"/>
</dbReference>
<keyword evidence="3" id="KW-1185">Reference proteome</keyword>
<organism evidence="2 3">
    <name type="scientific">Quercus lobata</name>
    <name type="common">Valley oak</name>
    <dbReference type="NCBI Taxonomy" id="97700"/>
    <lineage>
        <taxon>Eukaryota</taxon>
        <taxon>Viridiplantae</taxon>
        <taxon>Streptophyta</taxon>
        <taxon>Embryophyta</taxon>
        <taxon>Tracheophyta</taxon>
        <taxon>Spermatophyta</taxon>
        <taxon>Magnoliopsida</taxon>
        <taxon>eudicotyledons</taxon>
        <taxon>Gunneridae</taxon>
        <taxon>Pentapetalae</taxon>
        <taxon>rosids</taxon>
        <taxon>fabids</taxon>
        <taxon>Fagales</taxon>
        <taxon>Fagaceae</taxon>
        <taxon>Quercus</taxon>
    </lineage>
</organism>
<dbReference type="Gramene" id="QL01p049239:mrna">
    <property type="protein sequence ID" value="QL01p049239:mrna"/>
    <property type="gene ID" value="QL01p049239"/>
</dbReference>
<protein>
    <submittedName>
        <fullName evidence="2">Uncharacterized protein</fullName>
    </submittedName>
</protein>
<reference evidence="2" key="2">
    <citation type="submission" date="2021-01" db="UniProtKB">
        <authorList>
            <consortium name="EnsemblPlants"/>
        </authorList>
    </citation>
    <scope>IDENTIFICATION</scope>
</reference>
<dbReference type="Proteomes" id="UP000594261">
    <property type="component" value="Chromosome 1"/>
</dbReference>
<evidence type="ECO:0000313" key="3">
    <source>
        <dbReference type="Proteomes" id="UP000594261"/>
    </source>
</evidence>
<proteinExistence type="predicted"/>
<evidence type="ECO:0000256" key="1">
    <source>
        <dbReference type="SAM" id="Coils"/>
    </source>
</evidence>
<dbReference type="Gene3D" id="1.20.5.340">
    <property type="match status" value="1"/>
</dbReference>
<evidence type="ECO:0000313" key="2">
    <source>
        <dbReference type="EnsemblPlants" id="QL01p049239:mrna"/>
    </source>
</evidence>
<keyword evidence="1" id="KW-0175">Coiled coil</keyword>
<accession>A0A7N2KQL1</accession>
<dbReference type="AlphaFoldDB" id="A0A7N2KQL1"/>
<feature type="coiled-coil region" evidence="1">
    <location>
        <begin position="136"/>
        <end position="184"/>
    </location>
</feature>
<dbReference type="InParanoid" id="A0A7N2KQL1"/>
<dbReference type="SUPFAM" id="SSF57997">
    <property type="entry name" value="Tropomyosin"/>
    <property type="match status" value="1"/>
</dbReference>
<name>A0A7N2KQL1_QUELO</name>
<reference evidence="2 3" key="1">
    <citation type="journal article" date="2016" name="G3 (Bethesda)">
        <title>First Draft Assembly and Annotation of the Genome of a California Endemic Oak Quercus lobata Nee (Fagaceae).</title>
        <authorList>
            <person name="Sork V.L."/>
            <person name="Fitz-Gibbon S.T."/>
            <person name="Puiu D."/>
            <person name="Crepeau M."/>
            <person name="Gugger P.F."/>
            <person name="Sherman R."/>
            <person name="Stevens K."/>
            <person name="Langley C.H."/>
            <person name="Pellegrini M."/>
            <person name="Salzberg S.L."/>
        </authorList>
    </citation>
    <scope>NUCLEOTIDE SEQUENCE [LARGE SCALE GENOMIC DNA]</scope>
    <source>
        <strain evidence="2 3">cv. SW786</strain>
    </source>
</reference>
<sequence length="296" mass="33709">MVSSIPLGKVLEVREVIRSKLSLLRLPRREKDQGKEIKLPELRCLRPLFRPPQLQAKCRLLLFPKRPWGLRNLPLILTPVSSCLKERMEDDGMLYALKRNVVLSYRGLVDMDKRLSKANAKPKEVESEYERLISKIKDLMAKVNKSETHCTKAEDEVSTLKASLEEAMKKLAESSEALKEKTFEPQVRKSCYLAFVDGWVSALDALHVKAFSTLRNEEEMPILSNYLPEEPTAIKADMEGSLVEILEREKTDGVSMPHGRRPPITAMLMPPVASRRWGGSLITCCLKEEKAWARVL</sequence>
<dbReference type="EnsemblPlants" id="QL01p049239:mrna">
    <property type="protein sequence ID" value="QL01p049239:mrna"/>
    <property type="gene ID" value="QL01p049239"/>
</dbReference>